<feature type="region of interest" description="Disordered" evidence="1">
    <location>
        <begin position="1"/>
        <end position="100"/>
    </location>
</feature>
<dbReference type="EMBL" id="VHII01000017">
    <property type="protein sequence ID" value="KAF1378001.1"/>
    <property type="molecule type" value="Genomic_DNA"/>
</dbReference>
<proteinExistence type="predicted"/>
<keyword evidence="3" id="KW-1185">Reference proteome</keyword>
<name>A0A6A5DUS5_PERFL</name>
<feature type="compositionally biased region" description="Basic and acidic residues" evidence="1">
    <location>
        <begin position="1"/>
        <end position="14"/>
    </location>
</feature>
<reference evidence="2 3" key="1">
    <citation type="submission" date="2019-06" db="EMBL/GenBank/DDBJ databases">
        <title>A chromosome-scale genome assembly of the European perch, Perca fluviatilis.</title>
        <authorList>
            <person name="Roques C."/>
            <person name="Zahm M."/>
            <person name="Cabau C."/>
            <person name="Klopp C."/>
            <person name="Bouchez O."/>
            <person name="Donnadieu C."/>
            <person name="Kuhl H."/>
            <person name="Gislard M."/>
            <person name="Guendouz S."/>
            <person name="Journot L."/>
            <person name="Haffray P."/>
            <person name="Bestin A."/>
            <person name="Morvezen R."/>
            <person name="Feron R."/>
            <person name="Wen M."/>
            <person name="Jouanno E."/>
            <person name="Herpin A."/>
            <person name="Schartl M."/>
            <person name="Postlethwait J."/>
            <person name="Schaerlinger B."/>
            <person name="Chardard D."/>
            <person name="Lecocq T."/>
            <person name="Poncet C."/>
            <person name="Jaffrelo L."/>
            <person name="Lampietro C."/>
            <person name="Guiguen Y."/>
        </authorList>
    </citation>
    <scope>NUCLEOTIDE SEQUENCE [LARGE SCALE GENOMIC DNA]</scope>
    <source>
        <tissue evidence="2">Blood</tissue>
    </source>
</reference>
<sequence length="100" mass="11847">MEEMKLMDDEEKRRQQQRAESYQADLQAQMKSQQQLLFQQKAQEEREHQQGLMLQDQYQRKKDHILSRPSSHTAGVSVHPFRQADRSRSAPRHPPAHDAL</sequence>
<dbReference type="AlphaFoldDB" id="A0A6A5DUS5"/>
<evidence type="ECO:0000256" key="1">
    <source>
        <dbReference type="SAM" id="MobiDB-lite"/>
    </source>
</evidence>
<evidence type="ECO:0000313" key="3">
    <source>
        <dbReference type="Proteomes" id="UP000465112"/>
    </source>
</evidence>
<gene>
    <name evidence="2" type="ORF">PFLUV_G00206690</name>
</gene>
<organism evidence="2 3">
    <name type="scientific">Perca fluviatilis</name>
    <name type="common">European perch</name>
    <dbReference type="NCBI Taxonomy" id="8168"/>
    <lineage>
        <taxon>Eukaryota</taxon>
        <taxon>Metazoa</taxon>
        <taxon>Chordata</taxon>
        <taxon>Craniata</taxon>
        <taxon>Vertebrata</taxon>
        <taxon>Euteleostomi</taxon>
        <taxon>Actinopterygii</taxon>
        <taxon>Neopterygii</taxon>
        <taxon>Teleostei</taxon>
        <taxon>Neoteleostei</taxon>
        <taxon>Acanthomorphata</taxon>
        <taxon>Eupercaria</taxon>
        <taxon>Perciformes</taxon>
        <taxon>Percoidei</taxon>
        <taxon>Percidae</taxon>
        <taxon>Percinae</taxon>
        <taxon>Perca</taxon>
    </lineage>
</organism>
<protein>
    <submittedName>
        <fullName evidence="2">Uncharacterized protein</fullName>
    </submittedName>
</protein>
<accession>A0A6A5DUS5</accession>
<evidence type="ECO:0000313" key="2">
    <source>
        <dbReference type="EMBL" id="KAF1378001.1"/>
    </source>
</evidence>
<feature type="compositionally biased region" description="Low complexity" evidence="1">
    <location>
        <begin position="23"/>
        <end position="41"/>
    </location>
</feature>
<dbReference type="Proteomes" id="UP000465112">
    <property type="component" value="Chromosome 17"/>
</dbReference>
<comment type="caution">
    <text evidence="2">The sequence shown here is derived from an EMBL/GenBank/DDBJ whole genome shotgun (WGS) entry which is preliminary data.</text>
</comment>